<keyword evidence="1" id="KW-0812">Transmembrane</keyword>
<reference evidence="2" key="2">
    <citation type="submission" date="2024-07" db="EMBL/GenBank/DDBJ databases">
        <title>A complete genome sequence for Pseudomonas syringae CC1417.</title>
        <authorList>
            <person name="Baltrus D.A."/>
        </authorList>
    </citation>
    <scope>NUCLEOTIDE SEQUENCE</scope>
    <source>
        <strain evidence="2">CC1417</strain>
    </source>
</reference>
<keyword evidence="1" id="KW-1133">Transmembrane helix</keyword>
<organism evidence="2">
    <name type="scientific">Pseudomonas syringae CC1417</name>
    <dbReference type="NCBI Taxonomy" id="1357272"/>
    <lineage>
        <taxon>Bacteria</taxon>
        <taxon>Pseudomonadati</taxon>
        <taxon>Pseudomonadota</taxon>
        <taxon>Gammaproteobacteria</taxon>
        <taxon>Pseudomonadales</taxon>
        <taxon>Pseudomonadaceae</taxon>
        <taxon>Pseudomonas</taxon>
        <taxon>Pseudomonas syringae</taxon>
    </lineage>
</organism>
<keyword evidence="1" id="KW-0472">Membrane</keyword>
<evidence type="ECO:0000313" key="2">
    <source>
        <dbReference type="EMBL" id="XCN67977.1"/>
    </source>
</evidence>
<accession>A0AAU8LHZ0</accession>
<name>A0AAU8LHZ0_PSESX</name>
<evidence type="ECO:0000256" key="1">
    <source>
        <dbReference type="SAM" id="Phobius"/>
    </source>
</evidence>
<proteinExistence type="predicted"/>
<sequence length="271" mass="30885">MKHAQRKTTDASALESDYGFDLPAARVNDWHSHGVLTSHFMNTFSVMAPAFERAITLSIKHHRPLVAGSPLQQKITDMLVQEARHAHEHRRYNGLIEQVGLPGRHLERLARKLLDAGLSLPWVTPRFRLAVMMMFEHQAALASTVTLNSPALLEGSLQGYAQLWIWHAREETDHRSLAYSLWTTVMGRGLKPYVIRIGAAAYAAALTFNIATLIFLRLLIADKNLRVTRRDLWLFLRFHLGPGGLVTRSAKLWLRYFLPGFHPDLYEKINH</sequence>
<protein>
    <submittedName>
        <fullName evidence="2">Metal-dependent hydrolase</fullName>
        <ecNumber evidence="2">3.-.-.-</ecNumber>
    </submittedName>
</protein>
<dbReference type="Pfam" id="PF10118">
    <property type="entry name" value="Metal_hydrol"/>
    <property type="match status" value="1"/>
</dbReference>
<keyword evidence="2" id="KW-0378">Hydrolase</keyword>
<gene>
    <name evidence="2" type="ORF">N011_01380</name>
</gene>
<dbReference type="EC" id="3.-.-.-" evidence="2"/>
<reference evidence="2" key="1">
    <citation type="journal article" date="2014" name="Genome Announc.">
        <title>Draft Genome Sequences of a Phylogenetically Diverse Suite of Pseudomonas syringae Strains from Multiple Source Populations.</title>
        <authorList>
            <person name="Baltrus D.A."/>
            <person name="Yourstone S."/>
            <person name="Lind A."/>
            <person name="Guilbaud C."/>
            <person name="Sands D.C."/>
            <person name="Jones C.D."/>
            <person name="Morris C.E."/>
            <person name="Dangl J.L."/>
        </authorList>
    </citation>
    <scope>NUCLEOTIDE SEQUENCE</scope>
    <source>
        <strain evidence="2">CC1417</strain>
    </source>
</reference>
<dbReference type="EMBL" id="CP159362">
    <property type="protein sequence ID" value="XCN67977.1"/>
    <property type="molecule type" value="Genomic_DNA"/>
</dbReference>
<dbReference type="AlphaFoldDB" id="A0AAU8LHZ0"/>
<dbReference type="PANTHER" id="PTHR39456">
    <property type="entry name" value="METAL-DEPENDENT HYDROLASE"/>
    <property type="match status" value="1"/>
</dbReference>
<dbReference type="InterPro" id="IPR016516">
    <property type="entry name" value="UCP07580"/>
</dbReference>
<dbReference type="GO" id="GO:0016787">
    <property type="term" value="F:hydrolase activity"/>
    <property type="evidence" value="ECO:0007669"/>
    <property type="project" value="UniProtKB-KW"/>
</dbReference>
<dbReference type="RefSeq" id="WP_024694084.1">
    <property type="nucleotide sequence ID" value="NZ_CP159362.1"/>
</dbReference>
<dbReference type="PANTHER" id="PTHR39456:SF1">
    <property type="entry name" value="METAL-DEPENDENT HYDROLASE"/>
    <property type="match status" value="1"/>
</dbReference>
<feature type="transmembrane region" description="Helical" evidence="1">
    <location>
        <begin position="199"/>
        <end position="220"/>
    </location>
</feature>